<dbReference type="Pfam" id="PF13649">
    <property type="entry name" value="Methyltransf_25"/>
    <property type="match status" value="1"/>
</dbReference>
<organism evidence="2">
    <name type="scientific">Streptomyces sp. SID7499</name>
    <dbReference type="NCBI Taxonomy" id="2706086"/>
    <lineage>
        <taxon>Bacteria</taxon>
        <taxon>Bacillati</taxon>
        <taxon>Actinomycetota</taxon>
        <taxon>Actinomycetes</taxon>
        <taxon>Kitasatosporales</taxon>
        <taxon>Streptomycetaceae</taxon>
        <taxon>Streptomyces</taxon>
    </lineage>
</organism>
<keyword evidence="2" id="KW-0808">Transferase</keyword>
<sequence>MPVTKSTGGGAAGVFRRGSLERDIAEAVAYLGCGPGKVTAHLAALGVPVSGVDRSPRMIEPARTAYPELCFTPTIRSPASPICCR</sequence>
<dbReference type="AlphaFoldDB" id="A0A6G3X999"/>
<dbReference type="SUPFAM" id="SSF53335">
    <property type="entry name" value="S-adenosyl-L-methionine-dependent methyltransferases"/>
    <property type="match status" value="1"/>
</dbReference>
<proteinExistence type="predicted"/>
<accession>A0A6G3X999</accession>
<dbReference type="GO" id="GO:0008168">
    <property type="term" value="F:methyltransferase activity"/>
    <property type="evidence" value="ECO:0007669"/>
    <property type="project" value="UniProtKB-KW"/>
</dbReference>
<dbReference type="Gene3D" id="3.40.50.150">
    <property type="entry name" value="Vaccinia Virus protein VP39"/>
    <property type="match status" value="1"/>
</dbReference>
<comment type="caution">
    <text evidence="2">The sequence shown here is derived from an EMBL/GenBank/DDBJ whole genome shotgun (WGS) entry which is preliminary data.</text>
</comment>
<reference evidence="2" key="1">
    <citation type="submission" date="2020-01" db="EMBL/GenBank/DDBJ databases">
        <title>Insect and environment-associated Actinomycetes.</title>
        <authorList>
            <person name="Currrie C."/>
            <person name="Chevrette M."/>
            <person name="Carlson C."/>
            <person name="Stubbendieck R."/>
            <person name="Wendt-Pienkowski E."/>
        </authorList>
    </citation>
    <scope>NUCLEOTIDE SEQUENCE</scope>
    <source>
        <strain evidence="2">SID7499</strain>
    </source>
</reference>
<dbReference type="GO" id="GO:0032259">
    <property type="term" value="P:methylation"/>
    <property type="evidence" value="ECO:0007669"/>
    <property type="project" value="UniProtKB-KW"/>
</dbReference>
<dbReference type="CDD" id="cd02440">
    <property type="entry name" value="AdoMet_MTases"/>
    <property type="match status" value="1"/>
</dbReference>
<dbReference type="EMBL" id="JAAGMN010005031">
    <property type="protein sequence ID" value="NEE14090.1"/>
    <property type="molecule type" value="Genomic_DNA"/>
</dbReference>
<keyword evidence="2" id="KW-0489">Methyltransferase</keyword>
<dbReference type="InterPro" id="IPR041698">
    <property type="entry name" value="Methyltransf_25"/>
</dbReference>
<gene>
    <name evidence="2" type="ORF">G3M58_47485</name>
</gene>
<evidence type="ECO:0000313" key="2">
    <source>
        <dbReference type="EMBL" id="NEE14090.1"/>
    </source>
</evidence>
<dbReference type="InterPro" id="IPR029063">
    <property type="entry name" value="SAM-dependent_MTases_sf"/>
</dbReference>
<feature type="domain" description="Methyltransferase" evidence="1">
    <location>
        <begin position="30"/>
        <end position="66"/>
    </location>
</feature>
<protein>
    <submittedName>
        <fullName evidence="2">Methyltransferase domain-containing protein</fullName>
    </submittedName>
</protein>
<evidence type="ECO:0000259" key="1">
    <source>
        <dbReference type="Pfam" id="PF13649"/>
    </source>
</evidence>
<name>A0A6G3X999_9ACTN</name>